<sequence>MKVKIKETEYYLEQKPGTNPGWLLLHGFMGSHADFSKIMSDLPATVTAPDLLGHGQTISACSDPDFSIEQQADQLALLICQYLKPPLIVWGYSMGGRVALALSLRHPQLVKYLILESSTAGIANDKQRKARQQHDIQLAGQLRDQGLTTFVDRWEQLPLFATQQKLPSFQRNFIRQQRLNQKKQGLARSLAAMGTGQMPNYWPALAKLQIPVLLLAGEQDLKFQRITAKMATRLPHSQRFVVPAAGHNIHLENWTSLFQIFKQERLI</sequence>
<dbReference type="InterPro" id="IPR022485">
    <property type="entry name" value="SHCHC_synthase_MenH"/>
</dbReference>
<protein>
    <recommendedName>
        <fullName evidence="3">Putative 2-succinyl-6-hydroxy-2,4-cyclohexadiene-1-carboxylate synthase</fullName>
        <shortName evidence="3">SHCHC synthase</shortName>
        <ecNumber evidence="3">4.2.99.20</ecNumber>
    </recommendedName>
</protein>
<comment type="function">
    <text evidence="3">Catalyzes a proton abstraction reaction that results in 2,5-elimination of pyruvate from 2-succinyl-5-enolpyruvyl-6-hydroxy-3-cyclohexene-1-carboxylate (SEPHCHC) and the formation of 2-succinyl-6-hydroxy-2,4-cyclohexadiene-1-carboxylate (SHCHC).</text>
</comment>
<dbReference type="KEGG" id="lng:BSQ50_03285"/>
<comment type="catalytic activity">
    <reaction evidence="3">
        <text>5-enolpyruvoyl-6-hydroxy-2-succinyl-cyclohex-3-ene-1-carboxylate = (1R,6R)-6-hydroxy-2-succinyl-cyclohexa-2,4-diene-1-carboxylate + pyruvate</text>
        <dbReference type="Rhea" id="RHEA:25597"/>
        <dbReference type="ChEBI" id="CHEBI:15361"/>
        <dbReference type="ChEBI" id="CHEBI:58689"/>
        <dbReference type="ChEBI" id="CHEBI:58818"/>
        <dbReference type="EC" id="4.2.99.20"/>
    </reaction>
</comment>
<reference evidence="5 6" key="1">
    <citation type="submission" date="2016-11" db="EMBL/GenBank/DDBJ databases">
        <title>Interaction between Lactobacillus species and yeast in water kefir.</title>
        <authorList>
            <person name="Behr J."/>
            <person name="Xu D."/>
            <person name="Vogel R.F."/>
        </authorList>
    </citation>
    <scope>NUCLEOTIDE SEQUENCE [LARGE SCALE GENOMIC DNA]</scope>
    <source>
        <strain evidence="5 6">TMW 1.1827</strain>
    </source>
</reference>
<evidence type="ECO:0000259" key="4">
    <source>
        <dbReference type="Pfam" id="PF00561"/>
    </source>
</evidence>
<name>A0A3Q8CBZ3_9LACO</name>
<dbReference type="GO" id="GO:0009234">
    <property type="term" value="P:menaquinone biosynthetic process"/>
    <property type="evidence" value="ECO:0007669"/>
    <property type="project" value="UniProtKB-UniRule"/>
</dbReference>
<dbReference type="UniPathway" id="UPA01057">
    <property type="reaction ID" value="UER00900"/>
</dbReference>
<dbReference type="InterPro" id="IPR029058">
    <property type="entry name" value="AB_hydrolase_fold"/>
</dbReference>
<organism evidence="5 6">
    <name type="scientific">Liquorilactobacillus nagelii</name>
    <dbReference type="NCBI Taxonomy" id="82688"/>
    <lineage>
        <taxon>Bacteria</taxon>
        <taxon>Bacillati</taxon>
        <taxon>Bacillota</taxon>
        <taxon>Bacilli</taxon>
        <taxon>Lactobacillales</taxon>
        <taxon>Lactobacillaceae</taxon>
        <taxon>Liquorilactobacillus</taxon>
    </lineage>
</organism>
<feature type="domain" description="AB hydrolase-1" evidence="4">
    <location>
        <begin position="23"/>
        <end position="253"/>
    </location>
</feature>
<dbReference type="Gene3D" id="3.40.50.1820">
    <property type="entry name" value="alpha/beta hydrolase"/>
    <property type="match status" value="1"/>
</dbReference>
<dbReference type="GO" id="GO:0070205">
    <property type="term" value="F:2-succinyl-6-hydroxy-2,4-cyclohexadiene-1-carboxylate synthase activity"/>
    <property type="evidence" value="ECO:0007669"/>
    <property type="project" value="UniProtKB-UniRule"/>
</dbReference>
<dbReference type="PANTHER" id="PTHR42916">
    <property type="entry name" value="2-SUCCINYL-5-ENOLPYRUVYL-6-HYDROXY-3-CYCLOHEXENE-1-CARBOXYLATE SYNTHASE"/>
    <property type="match status" value="1"/>
</dbReference>
<dbReference type="PANTHER" id="PTHR42916:SF1">
    <property type="entry name" value="PROTEIN PHYLLO, CHLOROPLASTIC"/>
    <property type="match status" value="1"/>
</dbReference>
<evidence type="ECO:0000313" key="5">
    <source>
        <dbReference type="EMBL" id="AUJ31666.1"/>
    </source>
</evidence>
<comment type="similarity">
    <text evidence="3">Belongs to the AB hydrolase superfamily. MenH family.</text>
</comment>
<dbReference type="EC" id="4.2.99.20" evidence="3"/>
<keyword evidence="1 3" id="KW-0474">Menaquinone biosynthesis</keyword>
<dbReference type="SUPFAM" id="SSF53474">
    <property type="entry name" value="alpha/beta-Hydrolases"/>
    <property type="match status" value="1"/>
</dbReference>
<evidence type="ECO:0000256" key="2">
    <source>
        <dbReference type="ARBA" id="ARBA00023239"/>
    </source>
</evidence>
<dbReference type="RefSeq" id="WP_057886289.1">
    <property type="nucleotide sequence ID" value="NZ_CP018180.1"/>
</dbReference>
<comment type="pathway">
    <text evidence="3">Quinol/quinone metabolism; menaquinone biosynthesis.</text>
</comment>
<evidence type="ECO:0000313" key="6">
    <source>
        <dbReference type="Proteomes" id="UP000324497"/>
    </source>
</evidence>
<dbReference type="HAMAP" id="MF_01660">
    <property type="entry name" value="MenH"/>
    <property type="match status" value="1"/>
</dbReference>
<dbReference type="UniPathway" id="UPA00079"/>
<dbReference type="NCBIfam" id="TIGR03695">
    <property type="entry name" value="menH_SHCHC"/>
    <property type="match status" value="1"/>
</dbReference>
<dbReference type="GeneID" id="78522057"/>
<dbReference type="PRINTS" id="PR00111">
    <property type="entry name" value="ABHYDROLASE"/>
</dbReference>
<evidence type="ECO:0000256" key="1">
    <source>
        <dbReference type="ARBA" id="ARBA00022428"/>
    </source>
</evidence>
<keyword evidence="6" id="KW-1185">Reference proteome</keyword>
<accession>A0A3Q8CBZ3</accession>
<dbReference type="EMBL" id="CP018180">
    <property type="protein sequence ID" value="AUJ31666.1"/>
    <property type="molecule type" value="Genomic_DNA"/>
</dbReference>
<proteinExistence type="inferred from homology"/>
<keyword evidence="2 3" id="KW-0456">Lyase</keyword>
<comment type="subunit">
    <text evidence="3">Monomer.</text>
</comment>
<dbReference type="Proteomes" id="UP000324497">
    <property type="component" value="Chromosome"/>
</dbReference>
<gene>
    <name evidence="3" type="primary">menH</name>
    <name evidence="5" type="ORF">BSQ50_03285</name>
</gene>
<dbReference type="AlphaFoldDB" id="A0A3Q8CBZ3"/>
<dbReference type="Pfam" id="PF00561">
    <property type="entry name" value="Abhydrolase_1"/>
    <property type="match status" value="1"/>
</dbReference>
<dbReference type="InterPro" id="IPR000073">
    <property type="entry name" value="AB_hydrolase_1"/>
</dbReference>
<comment type="pathway">
    <text evidence="3">Quinol/quinone metabolism; 1,4-dihydroxy-2-naphthoate biosynthesis; 1,4-dihydroxy-2-naphthoate from chorismate: step 3/7.</text>
</comment>
<evidence type="ECO:0000256" key="3">
    <source>
        <dbReference type="HAMAP-Rule" id="MF_01660"/>
    </source>
</evidence>